<sequence>MKKTLLLVILIIGCDTSVNTTGQECGGEIIEGYCYGCTDPKACNWDPGASRFDNSCTYIPEGACDCANNTYDCLGICGGTAIIDVCDVCGGNGILEGACDCAGNGPIENYDCVGNCIVTVDCTGECGGSIVDDECGVCGGNGISEGSCDCDGNIYD</sequence>
<gene>
    <name evidence="1" type="ORF">METZ01_LOCUS462834</name>
</gene>
<accession>A0A383AR33</accession>
<dbReference type="AlphaFoldDB" id="A0A383AR33"/>
<name>A0A383AR33_9ZZZZ</name>
<reference evidence="1" key="1">
    <citation type="submission" date="2018-05" db="EMBL/GenBank/DDBJ databases">
        <authorList>
            <person name="Lanie J.A."/>
            <person name="Ng W.-L."/>
            <person name="Kazmierczak K.M."/>
            <person name="Andrzejewski T.M."/>
            <person name="Davidsen T.M."/>
            <person name="Wayne K.J."/>
            <person name="Tettelin H."/>
            <person name="Glass J.I."/>
            <person name="Rusch D."/>
            <person name="Podicherti R."/>
            <person name="Tsui H.-C.T."/>
            <person name="Winkler M.E."/>
        </authorList>
    </citation>
    <scope>NUCLEOTIDE SEQUENCE</scope>
</reference>
<proteinExistence type="predicted"/>
<dbReference type="EMBL" id="UINC01194073">
    <property type="protein sequence ID" value="SVE09980.1"/>
    <property type="molecule type" value="Genomic_DNA"/>
</dbReference>
<organism evidence="1">
    <name type="scientific">marine metagenome</name>
    <dbReference type="NCBI Taxonomy" id="408172"/>
    <lineage>
        <taxon>unclassified sequences</taxon>
        <taxon>metagenomes</taxon>
        <taxon>ecological metagenomes</taxon>
    </lineage>
</organism>
<protein>
    <submittedName>
        <fullName evidence="1">Uncharacterized protein</fullName>
    </submittedName>
</protein>
<feature type="non-terminal residue" evidence="1">
    <location>
        <position position="156"/>
    </location>
</feature>
<evidence type="ECO:0000313" key="1">
    <source>
        <dbReference type="EMBL" id="SVE09980.1"/>
    </source>
</evidence>